<protein>
    <submittedName>
        <fullName evidence="1">Uncharacterized protein</fullName>
    </submittedName>
</protein>
<comment type="caution">
    <text evidence="1">The sequence shown here is derived from an EMBL/GenBank/DDBJ whole genome shotgun (WGS) entry which is preliminary data.</text>
</comment>
<gene>
    <name evidence="1" type="ORF">HMPREF0168_1206</name>
</gene>
<reference evidence="1 2" key="1">
    <citation type="submission" date="2010-08" db="EMBL/GenBank/DDBJ databases">
        <authorList>
            <person name="Muzny D."/>
            <person name="Qin X."/>
            <person name="Deng J."/>
            <person name="Jiang H."/>
            <person name="Liu Y."/>
            <person name="Qu J."/>
            <person name="Song X.-Z."/>
            <person name="Zhang L."/>
            <person name="Thornton R."/>
            <person name="Coyle M."/>
            <person name="Francisco L."/>
            <person name="Jackson L."/>
            <person name="Javaid M."/>
            <person name="Korchina V."/>
            <person name="Kovar C."/>
            <person name="Mata R."/>
            <person name="Mathew T."/>
            <person name="Ngo R."/>
            <person name="Nguyen L."/>
            <person name="Nguyen N."/>
            <person name="Okwuonu G."/>
            <person name="Ongeri F."/>
            <person name="Pham C."/>
            <person name="Simmons D."/>
            <person name="Wilczek-Boney K."/>
            <person name="Hale W."/>
            <person name="Jakkamsetti A."/>
            <person name="Pham P."/>
            <person name="Ruth R."/>
            <person name="San Lucas F."/>
            <person name="Warren J."/>
            <person name="Zhang J."/>
            <person name="Zhao Z."/>
            <person name="Zhou C."/>
            <person name="Zhu D."/>
            <person name="Lee S."/>
            <person name="Bess C."/>
            <person name="Blankenburg K."/>
            <person name="Forbes L."/>
            <person name="Fu Q."/>
            <person name="Gubbala S."/>
            <person name="Hirani K."/>
            <person name="Jayaseelan J.C."/>
            <person name="Lara F."/>
            <person name="Munidasa M."/>
            <person name="Palculict T."/>
            <person name="Patil S."/>
            <person name="Pu L.-L."/>
            <person name="Saada N."/>
            <person name="Tang L."/>
            <person name="Weissenberger G."/>
            <person name="Zhu Y."/>
            <person name="Hemphill L."/>
            <person name="Shang Y."/>
            <person name="Youmans B."/>
            <person name="Ayvaz T."/>
            <person name="Ross M."/>
            <person name="Santibanez J."/>
            <person name="Aqrawi P."/>
            <person name="Gross S."/>
            <person name="Joshi V."/>
            <person name="Fowler G."/>
            <person name="Nazareth L."/>
            <person name="Reid J."/>
            <person name="Worley K."/>
            <person name="Petrosino J."/>
            <person name="Highlander S."/>
            <person name="Gibbs R."/>
        </authorList>
    </citation>
    <scope>NUCLEOTIDE SEQUENCE [LARGE SCALE GENOMIC DNA]</scope>
    <source>
        <strain evidence="1 2">ATCC 27679</strain>
    </source>
</reference>
<evidence type="ECO:0000313" key="2">
    <source>
        <dbReference type="Proteomes" id="UP000003323"/>
    </source>
</evidence>
<name>E0Q7U8_9BIFI</name>
<organism evidence="1 2">
    <name type="scientific">Bifidobacterium dentium ATCC 27679</name>
    <dbReference type="NCBI Taxonomy" id="871562"/>
    <lineage>
        <taxon>Bacteria</taxon>
        <taxon>Bacillati</taxon>
        <taxon>Actinomycetota</taxon>
        <taxon>Actinomycetes</taxon>
        <taxon>Bifidobacteriales</taxon>
        <taxon>Bifidobacteriaceae</taxon>
        <taxon>Bifidobacterium</taxon>
    </lineage>
</organism>
<evidence type="ECO:0000313" key="1">
    <source>
        <dbReference type="EMBL" id="EFM41813.1"/>
    </source>
</evidence>
<dbReference type="EMBL" id="AEEQ01000009">
    <property type="protein sequence ID" value="EFM41813.1"/>
    <property type="molecule type" value="Genomic_DNA"/>
</dbReference>
<sequence>MQKGGYVIFLRLRTRPFVISREFTHRDQSISTKTALYPAPDVMNKLLCVESDCFSLEQSWYLQDSRHIQDVYITVRCTPPSIGPYQSSNDQIKRQKTYPHLF</sequence>
<accession>E0Q7U8</accession>
<proteinExistence type="predicted"/>
<dbReference type="HOGENOM" id="CLU_2271921_0_0_11"/>
<dbReference type="Proteomes" id="UP000003323">
    <property type="component" value="Unassembled WGS sequence"/>
</dbReference>
<dbReference type="AlphaFoldDB" id="E0Q7U8"/>